<sequence length="35" mass="3968">LEADQPSEEYLLTSESMDCIELPNTYAVCFQMLIA</sequence>
<feature type="non-terminal residue" evidence="1">
    <location>
        <position position="35"/>
    </location>
</feature>
<dbReference type="Proteomes" id="UP000055048">
    <property type="component" value="Unassembled WGS sequence"/>
</dbReference>
<keyword evidence="2" id="KW-1185">Reference proteome</keyword>
<dbReference type="AlphaFoldDB" id="A0A0V0SSV8"/>
<accession>A0A0V0SSV8</accession>
<organism evidence="1 2">
    <name type="scientific">Trichinella murrelli</name>
    <dbReference type="NCBI Taxonomy" id="144512"/>
    <lineage>
        <taxon>Eukaryota</taxon>
        <taxon>Metazoa</taxon>
        <taxon>Ecdysozoa</taxon>
        <taxon>Nematoda</taxon>
        <taxon>Enoplea</taxon>
        <taxon>Dorylaimia</taxon>
        <taxon>Trichinellida</taxon>
        <taxon>Trichinellidae</taxon>
        <taxon>Trichinella</taxon>
    </lineage>
</organism>
<reference evidence="1 2" key="1">
    <citation type="submission" date="2015-01" db="EMBL/GenBank/DDBJ databases">
        <title>Evolution of Trichinella species and genotypes.</title>
        <authorList>
            <person name="Korhonen P.K."/>
            <person name="Edoardo P."/>
            <person name="Giuseppe L.R."/>
            <person name="Gasser R.B."/>
        </authorList>
    </citation>
    <scope>NUCLEOTIDE SEQUENCE [LARGE SCALE GENOMIC DNA]</scope>
    <source>
        <strain evidence="1">ISS417</strain>
    </source>
</reference>
<name>A0A0V0SSV8_9BILA</name>
<feature type="non-terminal residue" evidence="1">
    <location>
        <position position="1"/>
    </location>
</feature>
<dbReference type="EMBL" id="JYDJ01002969">
    <property type="protein sequence ID" value="KRX29801.1"/>
    <property type="molecule type" value="Genomic_DNA"/>
</dbReference>
<comment type="caution">
    <text evidence="1">The sequence shown here is derived from an EMBL/GenBank/DDBJ whole genome shotgun (WGS) entry which is preliminary data.</text>
</comment>
<gene>
    <name evidence="1" type="ORF">T05_16025</name>
</gene>
<proteinExistence type="predicted"/>
<evidence type="ECO:0000313" key="1">
    <source>
        <dbReference type="EMBL" id="KRX29801.1"/>
    </source>
</evidence>
<evidence type="ECO:0000313" key="2">
    <source>
        <dbReference type="Proteomes" id="UP000055048"/>
    </source>
</evidence>
<protein>
    <submittedName>
        <fullName evidence="1">Uncharacterized protein</fullName>
    </submittedName>
</protein>